<dbReference type="Proteomes" id="UP000059680">
    <property type="component" value="Chromosome 9"/>
</dbReference>
<sequence>MPAALGSLSPIRATSAGHDRHGGRSVASASVLNATVSLYSQVLIKFGNASLLNPADLTLQQRLTNRRLSPLGQHSQLPSAHFTDKETRRVIGRICYFFAGSATSCNQQTYKWIRLLGLHNIKYKIRLAMCMLLTRMMHSLHANFAHVFLSYALLQIYIFF</sequence>
<accession>A0A0P0XM21</accession>
<feature type="region of interest" description="Disordered" evidence="1">
    <location>
        <begin position="1"/>
        <end position="23"/>
    </location>
</feature>
<name>A0A0P0XM21_ORYSJ</name>
<protein>
    <submittedName>
        <fullName evidence="3">Os09g0328800 protein</fullName>
    </submittedName>
</protein>
<evidence type="ECO:0000313" key="4">
    <source>
        <dbReference type="Proteomes" id="UP000059680"/>
    </source>
</evidence>
<evidence type="ECO:0000256" key="1">
    <source>
        <dbReference type="SAM" id="MobiDB-lite"/>
    </source>
</evidence>
<reference evidence="4" key="1">
    <citation type="journal article" date="2005" name="Nature">
        <title>The map-based sequence of the rice genome.</title>
        <authorList>
            <consortium name="International rice genome sequencing project (IRGSP)"/>
            <person name="Matsumoto T."/>
            <person name="Wu J."/>
            <person name="Kanamori H."/>
            <person name="Katayose Y."/>
            <person name="Fujisawa M."/>
            <person name="Namiki N."/>
            <person name="Mizuno H."/>
            <person name="Yamamoto K."/>
            <person name="Antonio B.A."/>
            <person name="Baba T."/>
            <person name="Sakata K."/>
            <person name="Nagamura Y."/>
            <person name="Aoki H."/>
            <person name="Arikawa K."/>
            <person name="Arita K."/>
            <person name="Bito T."/>
            <person name="Chiden Y."/>
            <person name="Fujitsuka N."/>
            <person name="Fukunaka R."/>
            <person name="Hamada M."/>
            <person name="Harada C."/>
            <person name="Hayashi A."/>
            <person name="Hijishita S."/>
            <person name="Honda M."/>
            <person name="Hosokawa S."/>
            <person name="Ichikawa Y."/>
            <person name="Idonuma A."/>
            <person name="Iijima M."/>
            <person name="Ikeda M."/>
            <person name="Ikeno M."/>
            <person name="Ito K."/>
            <person name="Ito S."/>
            <person name="Ito T."/>
            <person name="Ito Y."/>
            <person name="Ito Y."/>
            <person name="Iwabuchi A."/>
            <person name="Kamiya K."/>
            <person name="Karasawa W."/>
            <person name="Kurita K."/>
            <person name="Katagiri S."/>
            <person name="Kikuta A."/>
            <person name="Kobayashi H."/>
            <person name="Kobayashi N."/>
            <person name="Machita K."/>
            <person name="Maehara T."/>
            <person name="Masukawa M."/>
            <person name="Mizubayashi T."/>
            <person name="Mukai Y."/>
            <person name="Nagasaki H."/>
            <person name="Nagata Y."/>
            <person name="Naito S."/>
            <person name="Nakashima M."/>
            <person name="Nakama Y."/>
            <person name="Nakamichi Y."/>
            <person name="Nakamura M."/>
            <person name="Meguro A."/>
            <person name="Negishi M."/>
            <person name="Ohta I."/>
            <person name="Ohta T."/>
            <person name="Okamoto M."/>
            <person name="Ono N."/>
            <person name="Saji S."/>
            <person name="Sakaguchi M."/>
            <person name="Sakai K."/>
            <person name="Shibata M."/>
            <person name="Shimokawa T."/>
            <person name="Song J."/>
            <person name="Takazaki Y."/>
            <person name="Terasawa K."/>
            <person name="Tsugane M."/>
            <person name="Tsuji K."/>
            <person name="Ueda S."/>
            <person name="Waki K."/>
            <person name="Yamagata H."/>
            <person name="Yamamoto M."/>
            <person name="Yamamoto S."/>
            <person name="Yamane H."/>
            <person name="Yoshiki S."/>
            <person name="Yoshihara R."/>
            <person name="Yukawa K."/>
            <person name="Zhong H."/>
            <person name="Yano M."/>
            <person name="Yuan Q."/>
            <person name="Ouyang S."/>
            <person name="Liu J."/>
            <person name="Jones K.M."/>
            <person name="Gansberger K."/>
            <person name="Moffat K."/>
            <person name="Hill J."/>
            <person name="Bera J."/>
            <person name="Fadrosh D."/>
            <person name="Jin S."/>
            <person name="Johri S."/>
            <person name="Kim M."/>
            <person name="Overton L."/>
            <person name="Reardon M."/>
            <person name="Tsitrin T."/>
            <person name="Vuong H."/>
            <person name="Weaver B."/>
            <person name="Ciecko A."/>
            <person name="Tallon L."/>
            <person name="Jackson J."/>
            <person name="Pai G."/>
            <person name="Aken S.V."/>
            <person name="Utterback T."/>
            <person name="Reidmuller S."/>
            <person name="Feldblyum T."/>
            <person name="Hsiao J."/>
            <person name="Zismann V."/>
            <person name="Iobst S."/>
            <person name="de Vazeille A.R."/>
            <person name="Buell C.R."/>
            <person name="Ying K."/>
            <person name="Li Y."/>
            <person name="Lu T."/>
            <person name="Huang Y."/>
            <person name="Zhao Q."/>
            <person name="Feng Q."/>
            <person name="Zhang L."/>
            <person name="Zhu J."/>
            <person name="Weng Q."/>
            <person name="Mu J."/>
            <person name="Lu Y."/>
            <person name="Fan D."/>
            <person name="Liu Y."/>
            <person name="Guan J."/>
            <person name="Zhang Y."/>
            <person name="Yu S."/>
            <person name="Liu X."/>
            <person name="Zhang Y."/>
            <person name="Hong G."/>
            <person name="Han B."/>
            <person name="Choisne N."/>
            <person name="Demange N."/>
            <person name="Orjeda G."/>
            <person name="Samain S."/>
            <person name="Cattolico L."/>
            <person name="Pelletier E."/>
            <person name="Couloux A."/>
            <person name="Segurens B."/>
            <person name="Wincker P."/>
            <person name="D'Hont A."/>
            <person name="Scarpelli C."/>
            <person name="Weissenbach J."/>
            <person name="Salanoubat M."/>
            <person name="Quetier F."/>
            <person name="Yu Y."/>
            <person name="Kim H.R."/>
            <person name="Rambo T."/>
            <person name="Currie J."/>
            <person name="Collura K."/>
            <person name="Luo M."/>
            <person name="Yang T."/>
            <person name="Ammiraju J.S.S."/>
            <person name="Engler F."/>
            <person name="Soderlund C."/>
            <person name="Wing R.A."/>
            <person name="Palmer L.E."/>
            <person name="de la Bastide M."/>
            <person name="Spiegel L."/>
            <person name="Nascimento L."/>
            <person name="Zutavern T."/>
            <person name="O'Shaughnessy A."/>
            <person name="Dike S."/>
            <person name="Dedhia N."/>
            <person name="Preston R."/>
            <person name="Balija V."/>
            <person name="McCombie W.R."/>
            <person name="Chow T."/>
            <person name="Chen H."/>
            <person name="Chung M."/>
            <person name="Chen C."/>
            <person name="Shaw J."/>
            <person name="Wu H."/>
            <person name="Hsiao K."/>
            <person name="Chao Y."/>
            <person name="Chu M."/>
            <person name="Cheng C."/>
            <person name="Hour A."/>
            <person name="Lee P."/>
            <person name="Lin S."/>
            <person name="Lin Y."/>
            <person name="Liou J."/>
            <person name="Liu S."/>
            <person name="Hsing Y."/>
            <person name="Raghuvanshi S."/>
            <person name="Mohanty A."/>
            <person name="Bharti A.K."/>
            <person name="Gaur A."/>
            <person name="Gupta V."/>
            <person name="Kumar D."/>
            <person name="Ravi V."/>
            <person name="Vij S."/>
            <person name="Kapur A."/>
            <person name="Khurana P."/>
            <person name="Khurana P."/>
            <person name="Khurana J.P."/>
            <person name="Tyagi A.K."/>
            <person name="Gaikwad K."/>
            <person name="Singh A."/>
            <person name="Dalal V."/>
            <person name="Srivastava S."/>
            <person name="Dixit A."/>
            <person name="Pal A.K."/>
            <person name="Ghazi I.A."/>
            <person name="Yadav M."/>
            <person name="Pandit A."/>
            <person name="Bhargava A."/>
            <person name="Sureshbabu K."/>
            <person name="Batra K."/>
            <person name="Sharma T.R."/>
            <person name="Mohapatra T."/>
            <person name="Singh N.K."/>
            <person name="Messing J."/>
            <person name="Nelson A.B."/>
            <person name="Fuks G."/>
            <person name="Kavchok S."/>
            <person name="Keizer G."/>
            <person name="Linton E."/>
            <person name="Llaca V."/>
            <person name="Song R."/>
            <person name="Tanyolac B."/>
            <person name="Young S."/>
            <person name="Ho-Il K."/>
            <person name="Hahn J.H."/>
            <person name="Sangsakoo G."/>
            <person name="Vanavichit A."/>
            <person name="de Mattos Luiz.A.T."/>
            <person name="Zimmer P.D."/>
            <person name="Malone G."/>
            <person name="Dellagostin O."/>
            <person name="de Oliveira A.C."/>
            <person name="Bevan M."/>
            <person name="Bancroft I."/>
            <person name="Minx P."/>
            <person name="Cordum H."/>
            <person name="Wilson R."/>
            <person name="Cheng Z."/>
            <person name="Jin W."/>
            <person name="Jiang J."/>
            <person name="Leong S.A."/>
            <person name="Iwama H."/>
            <person name="Gojobori T."/>
            <person name="Itoh T."/>
            <person name="Niimura Y."/>
            <person name="Fujii Y."/>
            <person name="Habara T."/>
            <person name="Sakai H."/>
            <person name="Sato Y."/>
            <person name="Wilson G."/>
            <person name="Kumar K."/>
            <person name="McCouch S."/>
            <person name="Juretic N."/>
            <person name="Hoen D."/>
            <person name="Wright S."/>
            <person name="Bruskiewich R."/>
            <person name="Bureau T."/>
            <person name="Miyao A."/>
            <person name="Hirochika H."/>
            <person name="Nishikawa T."/>
            <person name="Kadowaki K."/>
            <person name="Sugiura M."/>
            <person name="Burr B."/>
            <person name="Sasaki T."/>
        </authorList>
    </citation>
    <scope>NUCLEOTIDE SEQUENCE [LARGE SCALE GENOMIC DNA]</scope>
    <source>
        <strain evidence="4">cv. Nipponbare</strain>
    </source>
</reference>
<feature type="transmembrane region" description="Helical" evidence="2">
    <location>
        <begin position="140"/>
        <end position="159"/>
    </location>
</feature>
<reference evidence="3 4" key="3">
    <citation type="journal article" date="2013" name="Rice">
        <title>Improvement of the Oryza sativa Nipponbare reference genome using next generation sequence and optical map data.</title>
        <authorList>
            <person name="Kawahara Y."/>
            <person name="de la Bastide M."/>
            <person name="Hamilton J.P."/>
            <person name="Kanamori H."/>
            <person name="McCombie W.R."/>
            <person name="Ouyang S."/>
            <person name="Schwartz D.C."/>
            <person name="Tanaka T."/>
            <person name="Wu J."/>
            <person name="Zhou S."/>
            <person name="Childs K.L."/>
            <person name="Davidson R.M."/>
            <person name="Lin H."/>
            <person name="Quesada-Ocampo L."/>
            <person name="Vaillancourt B."/>
            <person name="Sakai H."/>
            <person name="Lee S.S."/>
            <person name="Kim J."/>
            <person name="Numa H."/>
            <person name="Itoh T."/>
            <person name="Buell C.R."/>
            <person name="Matsumoto T."/>
        </authorList>
    </citation>
    <scope>NUCLEOTIDE SEQUENCE [LARGE SCALE GENOMIC DNA]</scope>
    <source>
        <strain evidence="4">cv. Nipponbare</strain>
    </source>
</reference>
<keyword evidence="2" id="KW-1133">Transmembrane helix</keyword>
<keyword evidence="2" id="KW-0472">Membrane</keyword>
<dbReference type="EMBL" id="AP014965">
    <property type="protein sequence ID" value="BAT07505.1"/>
    <property type="molecule type" value="Genomic_DNA"/>
</dbReference>
<dbReference type="Gramene" id="Os09t0328800-00">
    <property type="protein sequence ID" value="Os09t0328800-00"/>
    <property type="gene ID" value="Os09g0328800"/>
</dbReference>
<reference evidence="3 4" key="2">
    <citation type="journal article" date="2013" name="Plant Cell Physiol.">
        <title>Rice Annotation Project Database (RAP-DB): an integrative and interactive database for rice genomics.</title>
        <authorList>
            <person name="Sakai H."/>
            <person name="Lee S.S."/>
            <person name="Tanaka T."/>
            <person name="Numa H."/>
            <person name="Kim J."/>
            <person name="Kawahara Y."/>
            <person name="Wakimoto H."/>
            <person name="Yang C.C."/>
            <person name="Iwamoto M."/>
            <person name="Abe T."/>
            <person name="Yamada Y."/>
            <person name="Muto A."/>
            <person name="Inokuchi H."/>
            <person name="Ikemura T."/>
            <person name="Matsumoto T."/>
            <person name="Sasaki T."/>
            <person name="Itoh T."/>
        </authorList>
    </citation>
    <scope>NUCLEOTIDE SEQUENCE [LARGE SCALE GENOMIC DNA]</scope>
    <source>
        <strain evidence="4">cv. Nipponbare</strain>
    </source>
</reference>
<keyword evidence="4" id="KW-1185">Reference proteome</keyword>
<dbReference type="PaxDb" id="39947-A0A0P0XM21"/>
<evidence type="ECO:0000256" key="2">
    <source>
        <dbReference type="SAM" id="Phobius"/>
    </source>
</evidence>
<dbReference type="AlphaFoldDB" id="A0A0P0XM21"/>
<organism evidence="3 4">
    <name type="scientific">Oryza sativa subsp. japonica</name>
    <name type="common">Rice</name>
    <dbReference type="NCBI Taxonomy" id="39947"/>
    <lineage>
        <taxon>Eukaryota</taxon>
        <taxon>Viridiplantae</taxon>
        <taxon>Streptophyta</taxon>
        <taxon>Embryophyta</taxon>
        <taxon>Tracheophyta</taxon>
        <taxon>Spermatophyta</taxon>
        <taxon>Magnoliopsida</taxon>
        <taxon>Liliopsida</taxon>
        <taxon>Poales</taxon>
        <taxon>Poaceae</taxon>
        <taxon>BOP clade</taxon>
        <taxon>Oryzoideae</taxon>
        <taxon>Oryzeae</taxon>
        <taxon>Oryzinae</taxon>
        <taxon>Oryza</taxon>
        <taxon>Oryza sativa</taxon>
    </lineage>
</organism>
<gene>
    <name evidence="3" type="ordered locus">Os09g0328800</name>
    <name evidence="3" type="ORF">OSNPB_090328800</name>
</gene>
<dbReference type="InParanoid" id="A0A0P0XM21"/>
<proteinExistence type="predicted"/>
<dbReference type="OMA" id="RICYFFA"/>
<evidence type="ECO:0000313" key="3">
    <source>
        <dbReference type="EMBL" id="BAT07505.1"/>
    </source>
</evidence>
<keyword evidence="2" id="KW-0812">Transmembrane</keyword>